<reference evidence="1" key="1">
    <citation type="journal article" date="2020" name="Nature">
        <title>Giant virus diversity and host interactions through global metagenomics.</title>
        <authorList>
            <person name="Schulz F."/>
            <person name="Roux S."/>
            <person name="Paez-Espino D."/>
            <person name="Jungbluth S."/>
            <person name="Walsh D.A."/>
            <person name="Denef V.J."/>
            <person name="McMahon K.D."/>
            <person name="Konstantinidis K.T."/>
            <person name="Eloe-Fadrosh E.A."/>
            <person name="Kyrpides N.C."/>
            <person name="Woyke T."/>
        </authorList>
    </citation>
    <scope>NUCLEOTIDE SEQUENCE</scope>
    <source>
        <strain evidence="1">GVMAG-M-3300027708-39</strain>
    </source>
</reference>
<evidence type="ECO:0000313" key="1">
    <source>
        <dbReference type="EMBL" id="QHU04113.1"/>
    </source>
</evidence>
<dbReference type="EMBL" id="MN740394">
    <property type="protein sequence ID" value="QHU04113.1"/>
    <property type="molecule type" value="Genomic_DNA"/>
</dbReference>
<accession>A0A6C0JFE0</accession>
<dbReference type="AlphaFoldDB" id="A0A6C0JFE0"/>
<name>A0A6C0JFE0_9ZZZZ</name>
<protein>
    <submittedName>
        <fullName evidence="1">Uncharacterized protein</fullName>
    </submittedName>
</protein>
<proteinExistence type="predicted"/>
<organism evidence="1">
    <name type="scientific">viral metagenome</name>
    <dbReference type="NCBI Taxonomy" id="1070528"/>
    <lineage>
        <taxon>unclassified sequences</taxon>
        <taxon>metagenomes</taxon>
        <taxon>organismal metagenomes</taxon>
    </lineage>
</organism>
<sequence>MQGSYNDYLASGAFRTTSFGNVTGLGTSARTAGAIILGGPRAGAGSSYRIYAYLTHKGIADIALSNIGQIARANSYRFANSSRNYTFGL</sequence>